<accession>A0AAP0KHF5</accession>
<organism evidence="1 2">
    <name type="scientific">Stephania yunnanensis</name>
    <dbReference type="NCBI Taxonomy" id="152371"/>
    <lineage>
        <taxon>Eukaryota</taxon>
        <taxon>Viridiplantae</taxon>
        <taxon>Streptophyta</taxon>
        <taxon>Embryophyta</taxon>
        <taxon>Tracheophyta</taxon>
        <taxon>Spermatophyta</taxon>
        <taxon>Magnoliopsida</taxon>
        <taxon>Ranunculales</taxon>
        <taxon>Menispermaceae</taxon>
        <taxon>Menispermoideae</taxon>
        <taxon>Cissampelideae</taxon>
        <taxon>Stephania</taxon>
    </lineage>
</organism>
<dbReference type="AlphaFoldDB" id="A0AAP0KHF5"/>
<dbReference type="EMBL" id="JBBNAF010000004">
    <property type="protein sequence ID" value="KAK9151352.1"/>
    <property type="molecule type" value="Genomic_DNA"/>
</dbReference>
<gene>
    <name evidence="1" type="ORF">Syun_009661</name>
</gene>
<proteinExistence type="predicted"/>
<evidence type="ECO:0000313" key="2">
    <source>
        <dbReference type="Proteomes" id="UP001420932"/>
    </source>
</evidence>
<comment type="caution">
    <text evidence="1">The sequence shown here is derived from an EMBL/GenBank/DDBJ whole genome shotgun (WGS) entry which is preliminary data.</text>
</comment>
<reference evidence="1 2" key="1">
    <citation type="submission" date="2024-01" db="EMBL/GenBank/DDBJ databases">
        <title>Genome assemblies of Stephania.</title>
        <authorList>
            <person name="Yang L."/>
        </authorList>
    </citation>
    <scope>NUCLEOTIDE SEQUENCE [LARGE SCALE GENOMIC DNA]</scope>
    <source>
        <strain evidence="1">YNDBR</strain>
        <tissue evidence="1">Leaf</tissue>
    </source>
</reference>
<sequence length="168" mass="19454">MGATYDARACVRYDALMHELRILGVRPDFVTDEAWNRYHNYWASANFKALVQDLQSTLVAHGLFEDILVLDKDEDDEVTPNDVFLYAKLVRRREEHTQETLNRPICEEQLYDDAVGVFPKERVYGLGSLARNTKRCVDPSVTTSQESMVWCLEFDAIVQRLVQFEAFV</sequence>
<keyword evidence="2" id="KW-1185">Reference proteome</keyword>
<protein>
    <submittedName>
        <fullName evidence="1">Uncharacterized protein</fullName>
    </submittedName>
</protein>
<name>A0AAP0KHF5_9MAGN</name>
<evidence type="ECO:0000313" key="1">
    <source>
        <dbReference type="EMBL" id="KAK9151352.1"/>
    </source>
</evidence>
<dbReference type="Proteomes" id="UP001420932">
    <property type="component" value="Unassembled WGS sequence"/>
</dbReference>